<feature type="domain" description="Peptidase S8/S53" evidence="1">
    <location>
        <begin position="310"/>
        <end position="663"/>
    </location>
</feature>
<proteinExistence type="predicted"/>
<protein>
    <submittedName>
        <fullName evidence="2">Putative serine protease</fullName>
    </submittedName>
</protein>
<organism evidence="2">
    <name type="scientific">hydrothermal vent metagenome</name>
    <dbReference type="NCBI Taxonomy" id="652676"/>
    <lineage>
        <taxon>unclassified sequences</taxon>
        <taxon>metagenomes</taxon>
        <taxon>ecological metagenomes</taxon>
    </lineage>
</organism>
<dbReference type="EMBL" id="UOFD01000050">
    <property type="protein sequence ID" value="VAW52618.1"/>
    <property type="molecule type" value="Genomic_DNA"/>
</dbReference>
<keyword evidence="2" id="KW-0378">Hydrolase</keyword>
<keyword evidence="2" id="KW-0645">Protease</keyword>
<dbReference type="GO" id="GO:0006508">
    <property type="term" value="P:proteolysis"/>
    <property type="evidence" value="ECO:0007669"/>
    <property type="project" value="UniProtKB-KW"/>
</dbReference>
<dbReference type="GO" id="GO:0004252">
    <property type="term" value="F:serine-type endopeptidase activity"/>
    <property type="evidence" value="ECO:0007669"/>
    <property type="project" value="InterPro"/>
</dbReference>
<dbReference type="InterPro" id="IPR034074">
    <property type="entry name" value="Y4bN_pept_dom"/>
</dbReference>
<name>A0A3B0W9K8_9ZZZZ</name>
<dbReference type="AlphaFoldDB" id="A0A3B0W9K8"/>
<evidence type="ECO:0000259" key="1">
    <source>
        <dbReference type="Pfam" id="PF00082"/>
    </source>
</evidence>
<reference evidence="2" key="1">
    <citation type="submission" date="2018-06" db="EMBL/GenBank/DDBJ databases">
        <authorList>
            <person name="Zhirakovskaya E."/>
        </authorList>
    </citation>
    <scope>NUCLEOTIDE SEQUENCE</scope>
</reference>
<dbReference type="InterPro" id="IPR000209">
    <property type="entry name" value="Peptidase_S8/S53_dom"/>
</dbReference>
<dbReference type="InterPro" id="IPR036852">
    <property type="entry name" value="Peptidase_S8/S53_dom_sf"/>
</dbReference>
<evidence type="ECO:0000313" key="2">
    <source>
        <dbReference type="EMBL" id="VAW52618.1"/>
    </source>
</evidence>
<accession>A0A3B0W9K8</accession>
<dbReference type="SUPFAM" id="SSF52743">
    <property type="entry name" value="Subtilisin-like"/>
    <property type="match status" value="1"/>
</dbReference>
<gene>
    <name evidence="2" type="ORF">MNBD_GAMMA06-1159</name>
</gene>
<dbReference type="CDD" id="cd04847">
    <property type="entry name" value="Peptidases_S8_Subtilisin_like_2"/>
    <property type="match status" value="1"/>
</dbReference>
<dbReference type="Gene3D" id="3.40.50.200">
    <property type="entry name" value="Peptidase S8/S53 domain"/>
    <property type="match status" value="1"/>
</dbReference>
<dbReference type="Pfam" id="PF00082">
    <property type="entry name" value="Peptidase_S8"/>
    <property type="match status" value="1"/>
</dbReference>
<sequence length="874" mass="98227">MLKPILIFPKPTVALRIKKRPSFPQPKTPGSTRQDARLKSSFESLESGFTTASLSGDPADFSPERTLVLETIGAVTDFYKAASKIQGLDFVQEILGGVVEPDDDFYTEKDGKRDGKPLKGYTYLTMSNQDALDKLLTYWSKYTTKKNYKFPRGLAPLKYLFQQLHTIRYWDTEDRLRETGLLEDWNVRLTEGQDSVPVEIELWYRANDSARISGEERVTKLIQKLDGKIHQKCVINEIQYHALLANIPASSIAHLINDTSDNIELLRCDEVMFFRPSGQCMAPIFTSESDQTIEQEEVPFSDDLSDLTNEPTVALLDGLPLENHAWIRDLITIDDPDEWSEDYTPSDQKHGTSMASLIIRGDMQDENTPIPRKLYCRPILKPSPSGFDGQTRERIPEDVLPIDIIHQAVRRIFESTDGQPAAAPSVKIINLSIADPSRLFDQTISPWAKLIDYLAEKYRIIFVISAGNHIYDIELGMSNIDFNALDENGKERVILQGIANDTHLRRLMSPSESINSLTVAASHHDNHSDDEFYGHINPYIDRTMPSTINPVTWGKKRSVKPEILMPGGRATYRLKSFLDKDPAILEILTFDTPPGQMVASPGIVGSVTSFSHTFGTSNSAALASRRLCFLNETIQDLYLSQHGVELSREYENVLLKSLLCHGASHSQSFDRIEEVLKNTKNSKRFKSIAAKYLGFGNVNEEKIHGCLDNQATILQCGKIKQDDTHTYKFTLPDSLNAQATNRRLIITLSWLSPINPNSHQYRQAHLLFEPPAADSTDNHLDLQSRELDWQMVRNGTVQHEVLSGSRATAYASGTDFKINIVCKGQAGAKDIAIPYGLVVTLETPDIDLPIYEEVKAGIEVQFKSQVQATQPIKQ</sequence>